<dbReference type="Pfam" id="PF23310">
    <property type="entry name" value="TPR_27"/>
    <property type="match status" value="1"/>
</dbReference>
<dbReference type="Gene3D" id="1.20.1280.50">
    <property type="match status" value="1"/>
</dbReference>
<keyword evidence="2" id="KW-1185">Reference proteome</keyword>
<name>A0ABM4UF97_COFAR</name>
<dbReference type="PANTHER" id="PTHR33784">
    <property type="entry name" value="OS05G0482100 PROTEIN"/>
    <property type="match status" value="1"/>
</dbReference>
<dbReference type="InterPro" id="IPR040338">
    <property type="entry name" value="At1g67623-like"/>
</dbReference>
<accession>A0ABM4UF97</accession>
<proteinExistence type="predicted"/>
<sequence>MANAQNLQSKTSFSSLPRELVSEVLARVAASSSTDLFRAKLCCKRFADVAEDNRVYQRVSLAKFDIVPWTTNPKVSMFVKKCRRCKNPEALYRKGVVNYFRGKNVESALQRVEEAAKAGHDEAAYALAVIFVFGGEELKHKGMAMLSGMKKSAAQRQRVKEWRDNLRRILKMIWVQNSLVLGKRPICCASQHKRKIGWGPDELDAVDSTCEGCACDEEIGPICDALPQIAV</sequence>
<dbReference type="SUPFAM" id="SSF81383">
    <property type="entry name" value="F-box domain"/>
    <property type="match status" value="1"/>
</dbReference>
<dbReference type="InterPro" id="IPR057136">
    <property type="entry name" value="At2g35280_TPR_dom"/>
</dbReference>
<dbReference type="InterPro" id="IPR036047">
    <property type="entry name" value="F-box-like_dom_sf"/>
</dbReference>
<evidence type="ECO:0000313" key="2">
    <source>
        <dbReference type="Proteomes" id="UP001652660"/>
    </source>
</evidence>
<gene>
    <name evidence="3" type="primary">LOC140007159</name>
</gene>
<feature type="domain" description="F-box" evidence="1">
    <location>
        <begin position="10"/>
        <end position="59"/>
    </location>
</feature>
<dbReference type="RefSeq" id="XP_071905945.1">
    <property type="nucleotide sequence ID" value="XM_072049844.1"/>
</dbReference>
<dbReference type="SUPFAM" id="SSF81901">
    <property type="entry name" value="HCP-like"/>
    <property type="match status" value="1"/>
</dbReference>
<reference evidence="3" key="1">
    <citation type="submission" date="2025-08" db="UniProtKB">
        <authorList>
            <consortium name="RefSeq"/>
        </authorList>
    </citation>
    <scope>IDENTIFICATION</scope>
    <source>
        <tissue evidence="3">Leaves</tissue>
    </source>
</reference>
<organism evidence="2 3">
    <name type="scientific">Coffea arabica</name>
    <name type="common">Arabian coffee</name>
    <dbReference type="NCBI Taxonomy" id="13443"/>
    <lineage>
        <taxon>Eukaryota</taxon>
        <taxon>Viridiplantae</taxon>
        <taxon>Streptophyta</taxon>
        <taxon>Embryophyta</taxon>
        <taxon>Tracheophyta</taxon>
        <taxon>Spermatophyta</taxon>
        <taxon>Magnoliopsida</taxon>
        <taxon>eudicotyledons</taxon>
        <taxon>Gunneridae</taxon>
        <taxon>Pentapetalae</taxon>
        <taxon>asterids</taxon>
        <taxon>lamiids</taxon>
        <taxon>Gentianales</taxon>
        <taxon>Rubiaceae</taxon>
        <taxon>Ixoroideae</taxon>
        <taxon>Gardenieae complex</taxon>
        <taxon>Bertiereae - Coffeeae clade</taxon>
        <taxon>Coffeeae</taxon>
        <taxon>Coffea</taxon>
    </lineage>
</organism>
<dbReference type="PANTHER" id="PTHR33784:SF10">
    <property type="entry name" value="F-BOX PROTEIN"/>
    <property type="match status" value="1"/>
</dbReference>
<evidence type="ECO:0000259" key="1">
    <source>
        <dbReference type="PROSITE" id="PS50181"/>
    </source>
</evidence>
<dbReference type="PROSITE" id="PS50181">
    <property type="entry name" value="FBOX"/>
    <property type="match status" value="1"/>
</dbReference>
<dbReference type="Gene3D" id="1.25.40.10">
    <property type="entry name" value="Tetratricopeptide repeat domain"/>
    <property type="match status" value="1"/>
</dbReference>
<dbReference type="Pfam" id="PF12937">
    <property type="entry name" value="F-box-like"/>
    <property type="match status" value="1"/>
</dbReference>
<dbReference type="InterPro" id="IPR011990">
    <property type="entry name" value="TPR-like_helical_dom_sf"/>
</dbReference>
<protein>
    <submittedName>
        <fullName evidence="3">F-box protein At1g67623</fullName>
    </submittedName>
</protein>
<dbReference type="GeneID" id="140007159"/>
<dbReference type="InterPro" id="IPR001810">
    <property type="entry name" value="F-box_dom"/>
</dbReference>
<dbReference type="Proteomes" id="UP001652660">
    <property type="component" value="Chromosome 5c"/>
</dbReference>
<evidence type="ECO:0000313" key="3">
    <source>
        <dbReference type="RefSeq" id="XP_071905945.1"/>
    </source>
</evidence>